<dbReference type="RefSeq" id="XP_022255415.1">
    <property type="nucleotide sequence ID" value="XM_022399707.1"/>
</dbReference>
<dbReference type="GeneID" id="111088772"/>
<evidence type="ECO:0000256" key="5">
    <source>
        <dbReference type="ARBA" id="ARBA00022776"/>
    </source>
</evidence>
<evidence type="ECO:0000256" key="6">
    <source>
        <dbReference type="ARBA" id="ARBA00023054"/>
    </source>
</evidence>
<reference evidence="12" key="1">
    <citation type="submission" date="2025-08" db="UniProtKB">
        <authorList>
            <consortium name="RefSeq"/>
        </authorList>
    </citation>
    <scope>IDENTIFICATION</scope>
    <source>
        <tissue evidence="12">Muscle</tissue>
    </source>
</reference>
<evidence type="ECO:0000256" key="7">
    <source>
        <dbReference type="ARBA" id="ARBA00023306"/>
    </source>
</evidence>
<name>A0ABM1THQ9_LIMPO</name>
<evidence type="ECO:0000256" key="2">
    <source>
        <dbReference type="ARBA" id="ARBA00005498"/>
    </source>
</evidence>
<protein>
    <submittedName>
        <fullName evidence="12">Kinetochore protein Nuf2-like</fullName>
    </submittedName>
</protein>
<keyword evidence="11" id="KW-1185">Reference proteome</keyword>
<dbReference type="Proteomes" id="UP000694941">
    <property type="component" value="Unplaced"/>
</dbReference>
<sequence>MAVRLMSEEELVQFFENYQSLNISVDDLRKVRSQTIMQIFTGFLREFDFEVESIYQTSWDALQVFEYPELYEDCLVLVKFSLLINYLMQLCGITDFSIKDIIDPKPKRTRKILSHLVAYWNYAAKEFEKWVEVKEEYQCIARERDELLRQKDEIKQKINEQITYLQEHSDEFLQTEERIRSLQSEFDEKYRHRESVTQEYQQVKTMISDIEKTLGEKQVNIATLKEQKVELEGKIVGSPDQLVKEGEELRLKLEELRARKKELEDQKKSMMMCFETHKMMAERVDSALEFLNEFLGKIREYKQKIENLDAERVKRQDAEKKYEELHKKVEQLHLNLQVRKDQAAKQSMQHQKQMHSLQDLVQETYRELENLRQKSRSGNKPNAPFGDMKEKLFCQLRNIEEVKSKFSERVKKENESLLEKLDKYKETAMKEILVQQRELENILEDLKDTSEENNTSQTL</sequence>
<dbReference type="InterPro" id="IPR005549">
    <property type="entry name" value="Kinetochore_Nuf2_N"/>
</dbReference>
<feature type="coiled-coil region" evidence="9">
    <location>
        <begin position="407"/>
        <end position="452"/>
    </location>
</feature>
<evidence type="ECO:0000259" key="10">
    <source>
        <dbReference type="Pfam" id="PF03800"/>
    </source>
</evidence>
<organism evidence="11 12">
    <name type="scientific">Limulus polyphemus</name>
    <name type="common">Atlantic horseshoe crab</name>
    <dbReference type="NCBI Taxonomy" id="6850"/>
    <lineage>
        <taxon>Eukaryota</taxon>
        <taxon>Metazoa</taxon>
        <taxon>Ecdysozoa</taxon>
        <taxon>Arthropoda</taxon>
        <taxon>Chelicerata</taxon>
        <taxon>Merostomata</taxon>
        <taxon>Xiphosura</taxon>
        <taxon>Limulidae</taxon>
        <taxon>Limulus</taxon>
    </lineage>
</organism>
<proteinExistence type="inferred from homology"/>
<keyword evidence="6 9" id="KW-0175">Coiled coil</keyword>
<evidence type="ECO:0000256" key="3">
    <source>
        <dbReference type="ARBA" id="ARBA00022454"/>
    </source>
</evidence>
<keyword evidence="3" id="KW-0158">Chromosome</keyword>
<accession>A0ABM1THQ9</accession>
<keyword evidence="4" id="KW-0132">Cell division</keyword>
<keyword evidence="7" id="KW-0131">Cell cycle</keyword>
<evidence type="ECO:0000256" key="8">
    <source>
        <dbReference type="ARBA" id="ARBA00023328"/>
    </source>
</evidence>
<dbReference type="InterPro" id="IPR038275">
    <property type="entry name" value="Nuf2_N_sf"/>
</dbReference>
<feature type="domain" description="Kinetochore protein Nuf2 N-terminal" evidence="10">
    <location>
        <begin position="4"/>
        <end position="137"/>
    </location>
</feature>
<evidence type="ECO:0000313" key="11">
    <source>
        <dbReference type="Proteomes" id="UP000694941"/>
    </source>
</evidence>
<dbReference type="Pfam" id="PF03800">
    <property type="entry name" value="Nuf2"/>
    <property type="match status" value="1"/>
</dbReference>
<evidence type="ECO:0000256" key="1">
    <source>
        <dbReference type="ARBA" id="ARBA00004584"/>
    </source>
</evidence>
<keyword evidence="8" id="KW-0137">Centromere</keyword>
<comment type="similarity">
    <text evidence="2">Belongs to the NUF2 family.</text>
</comment>
<evidence type="ECO:0000256" key="4">
    <source>
        <dbReference type="ARBA" id="ARBA00022618"/>
    </source>
</evidence>
<feature type="coiled-coil region" evidence="9">
    <location>
        <begin position="137"/>
        <end position="374"/>
    </location>
</feature>
<evidence type="ECO:0000256" key="9">
    <source>
        <dbReference type="SAM" id="Coils"/>
    </source>
</evidence>
<dbReference type="Gene3D" id="1.10.418.60">
    <property type="entry name" value="Ncd80 complex, Nuf2 subunit"/>
    <property type="match status" value="1"/>
</dbReference>
<gene>
    <name evidence="12" type="primary">LOC111088772</name>
</gene>
<keyword evidence="5" id="KW-0498">Mitosis</keyword>
<evidence type="ECO:0000313" key="12">
    <source>
        <dbReference type="RefSeq" id="XP_022255415.1"/>
    </source>
</evidence>
<comment type="subcellular location">
    <subcellularLocation>
        <location evidence="1">Chromosome</location>
        <location evidence="1">Centromere</location>
    </subcellularLocation>
</comment>